<protein>
    <submittedName>
        <fullName evidence="1">Uncharacterized protein</fullName>
    </submittedName>
</protein>
<comment type="caution">
    <text evidence="1">The sequence shown here is derived from an EMBL/GenBank/DDBJ whole genome shotgun (WGS) entry which is preliminary data.</text>
</comment>
<evidence type="ECO:0000313" key="2">
    <source>
        <dbReference type="Proteomes" id="UP001221757"/>
    </source>
</evidence>
<organism evidence="1 2">
    <name type="scientific">Mycena rosella</name>
    <name type="common">Pink bonnet</name>
    <name type="synonym">Agaricus rosellus</name>
    <dbReference type="NCBI Taxonomy" id="1033263"/>
    <lineage>
        <taxon>Eukaryota</taxon>
        <taxon>Fungi</taxon>
        <taxon>Dikarya</taxon>
        <taxon>Basidiomycota</taxon>
        <taxon>Agaricomycotina</taxon>
        <taxon>Agaricomycetes</taxon>
        <taxon>Agaricomycetidae</taxon>
        <taxon>Agaricales</taxon>
        <taxon>Marasmiineae</taxon>
        <taxon>Mycenaceae</taxon>
        <taxon>Mycena</taxon>
    </lineage>
</organism>
<dbReference type="AlphaFoldDB" id="A0AAD7GEZ4"/>
<dbReference type="Proteomes" id="UP001221757">
    <property type="component" value="Unassembled WGS sequence"/>
</dbReference>
<dbReference type="EMBL" id="JARKIE010000059">
    <property type="protein sequence ID" value="KAJ7691375.1"/>
    <property type="molecule type" value="Genomic_DNA"/>
</dbReference>
<proteinExistence type="predicted"/>
<accession>A0AAD7GEZ4</accession>
<evidence type="ECO:0000313" key="1">
    <source>
        <dbReference type="EMBL" id="KAJ7691375.1"/>
    </source>
</evidence>
<gene>
    <name evidence="1" type="ORF">B0H17DRAFT_1133890</name>
</gene>
<reference evidence="1" key="1">
    <citation type="submission" date="2023-03" db="EMBL/GenBank/DDBJ databases">
        <title>Massive genome expansion in bonnet fungi (Mycena s.s.) driven by repeated elements and novel gene families across ecological guilds.</title>
        <authorList>
            <consortium name="Lawrence Berkeley National Laboratory"/>
            <person name="Harder C.B."/>
            <person name="Miyauchi S."/>
            <person name="Viragh M."/>
            <person name="Kuo A."/>
            <person name="Thoen E."/>
            <person name="Andreopoulos B."/>
            <person name="Lu D."/>
            <person name="Skrede I."/>
            <person name="Drula E."/>
            <person name="Henrissat B."/>
            <person name="Morin E."/>
            <person name="Kohler A."/>
            <person name="Barry K."/>
            <person name="LaButti K."/>
            <person name="Morin E."/>
            <person name="Salamov A."/>
            <person name="Lipzen A."/>
            <person name="Mereny Z."/>
            <person name="Hegedus B."/>
            <person name="Baldrian P."/>
            <person name="Stursova M."/>
            <person name="Weitz H."/>
            <person name="Taylor A."/>
            <person name="Grigoriev I.V."/>
            <person name="Nagy L.G."/>
            <person name="Martin F."/>
            <person name="Kauserud H."/>
        </authorList>
    </citation>
    <scope>NUCLEOTIDE SEQUENCE</scope>
    <source>
        <strain evidence="1">CBHHK067</strain>
    </source>
</reference>
<name>A0AAD7GEZ4_MYCRO</name>
<keyword evidence="2" id="KW-1185">Reference proteome</keyword>
<sequence length="270" mass="30114">MSSRHGAIDATTLRATVTPLLARKPSGEAADVMPGSSSRLAWIRSKTRQPLSSAFGHALWTFSHSSRSLFALIWDFISVHAVLLPSSSVAHLQHVILGIQLTIWSWDVTGNWVSTQCYGDRISFVFLPTHSTPPSSVQFRTSASPFPTAPSQFRLARSIPGLIGLEWGLSIGECSESTHSRSVVSTGYFRGGHRRPRNGVDLERQWRWEMERTQKAHRVGDEIPRGWNVPSLVEVYLQEEACELKLLLGYPVEVELGIRGMGIRPYILVR</sequence>